<protein>
    <recommendedName>
        <fullName evidence="3">N-acetyltransferase domain-containing protein</fullName>
    </recommendedName>
</protein>
<dbReference type="InterPro" id="IPR050832">
    <property type="entry name" value="Bact_Acetyltransf"/>
</dbReference>
<dbReference type="SUPFAM" id="SSF55729">
    <property type="entry name" value="Acyl-CoA N-acyltransferases (Nat)"/>
    <property type="match status" value="1"/>
</dbReference>
<accession>A0A172YAD2</accession>
<dbReference type="EMBL" id="CP015243">
    <property type="protein sequence ID" value="ANF56177.1"/>
    <property type="molecule type" value="Genomic_DNA"/>
</dbReference>
<gene>
    <name evidence="4" type="ORF">A5892_00780</name>
</gene>
<dbReference type="AlphaFoldDB" id="A0A172YAD2"/>
<reference evidence="4 5" key="1">
    <citation type="submission" date="2016-04" db="EMBL/GenBank/DDBJ databases">
        <title>Complete Genome Sequence of Halotalea alkalilenta IHB B 13600.</title>
        <authorList>
            <person name="Swarnkar M.K."/>
            <person name="Sharma A."/>
            <person name="Kaushal K."/>
            <person name="Soni R."/>
            <person name="Rana S."/>
            <person name="Singh A.K."/>
            <person name="Gulati A."/>
        </authorList>
    </citation>
    <scope>NUCLEOTIDE SEQUENCE [LARGE SCALE GENOMIC DNA]</scope>
    <source>
        <strain evidence="4 5">IHB B 13600</strain>
    </source>
</reference>
<organism evidence="4 5">
    <name type="scientific">Halotalea alkalilenta</name>
    <dbReference type="NCBI Taxonomy" id="376489"/>
    <lineage>
        <taxon>Bacteria</taxon>
        <taxon>Pseudomonadati</taxon>
        <taxon>Pseudomonadota</taxon>
        <taxon>Gammaproteobacteria</taxon>
        <taxon>Oceanospirillales</taxon>
        <taxon>Halomonadaceae</taxon>
        <taxon>Halotalea</taxon>
    </lineage>
</organism>
<dbReference type="PROSITE" id="PS51186">
    <property type="entry name" value="GNAT"/>
    <property type="match status" value="1"/>
</dbReference>
<proteinExistence type="predicted"/>
<feature type="domain" description="N-acetyltransferase" evidence="3">
    <location>
        <begin position="1"/>
        <end position="147"/>
    </location>
</feature>
<evidence type="ECO:0000256" key="2">
    <source>
        <dbReference type="ARBA" id="ARBA00023315"/>
    </source>
</evidence>
<evidence type="ECO:0000313" key="5">
    <source>
        <dbReference type="Proteomes" id="UP000077875"/>
    </source>
</evidence>
<keyword evidence="5" id="KW-1185">Reference proteome</keyword>
<evidence type="ECO:0000256" key="1">
    <source>
        <dbReference type="ARBA" id="ARBA00022679"/>
    </source>
</evidence>
<dbReference type="PANTHER" id="PTHR43877:SF2">
    <property type="entry name" value="AMINOALKYLPHOSPHONATE N-ACETYLTRANSFERASE-RELATED"/>
    <property type="match status" value="1"/>
</dbReference>
<dbReference type="InterPro" id="IPR000182">
    <property type="entry name" value="GNAT_dom"/>
</dbReference>
<dbReference type="GO" id="GO:0016747">
    <property type="term" value="F:acyltransferase activity, transferring groups other than amino-acyl groups"/>
    <property type="evidence" value="ECO:0007669"/>
    <property type="project" value="InterPro"/>
</dbReference>
<dbReference type="Gene3D" id="3.40.630.30">
    <property type="match status" value="1"/>
</dbReference>
<sequence>MTIRRAHLDDVDLLAPLLDAYRQSLGQPIDLALARDFLKARLIQDEAVLFIAIDTSGTGVGFVQLFPSFSAIAASRTWILNDLYVTPGARRYGLGRELTQAAARFAKEQHATSLQLTIFDENADAQAFYESLGWKRQRKHVLYELQL</sequence>
<keyword evidence="1" id="KW-0808">Transferase</keyword>
<dbReference type="RefSeq" id="WP_064121172.1">
    <property type="nucleotide sequence ID" value="NZ_CP015243.1"/>
</dbReference>
<dbReference type="Pfam" id="PF00583">
    <property type="entry name" value="Acetyltransf_1"/>
    <property type="match status" value="1"/>
</dbReference>
<dbReference type="CDD" id="cd04301">
    <property type="entry name" value="NAT_SF"/>
    <property type="match status" value="1"/>
</dbReference>
<dbReference type="PANTHER" id="PTHR43877">
    <property type="entry name" value="AMINOALKYLPHOSPHONATE N-ACETYLTRANSFERASE-RELATED-RELATED"/>
    <property type="match status" value="1"/>
</dbReference>
<name>A0A172YAD2_9GAMM</name>
<keyword evidence="2" id="KW-0012">Acyltransferase</keyword>
<dbReference type="KEGG" id="haa:A5892_00780"/>
<dbReference type="InterPro" id="IPR016181">
    <property type="entry name" value="Acyl_CoA_acyltransferase"/>
</dbReference>
<evidence type="ECO:0000313" key="4">
    <source>
        <dbReference type="EMBL" id="ANF56177.1"/>
    </source>
</evidence>
<evidence type="ECO:0000259" key="3">
    <source>
        <dbReference type="PROSITE" id="PS51186"/>
    </source>
</evidence>
<dbReference type="Proteomes" id="UP000077875">
    <property type="component" value="Chromosome"/>
</dbReference>